<name>A0A8H7AU51_9EURO</name>
<organism evidence="1 2">
    <name type="scientific">Endocarpon pusillum</name>
    <dbReference type="NCBI Taxonomy" id="364733"/>
    <lineage>
        <taxon>Eukaryota</taxon>
        <taxon>Fungi</taxon>
        <taxon>Dikarya</taxon>
        <taxon>Ascomycota</taxon>
        <taxon>Pezizomycotina</taxon>
        <taxon>Eurotiomycetes</taxon>
        <taxon>Chaetothyriomycetidae</taxon>
        <taxon>Verrucariales</taxon>
        <taxon>Verrucariaceae</taxon>
        <taxon>Endocarpon</taxon>
    </lineage>
</organism>
<keyword evidence="2" id="KW-1185">Reference proteome</keyword>
<protein>
    <submittedName>
        <fullName evidence="1">Uncharacterized protein</fullName>
    </submittedName>
</protein>
<evidence type="ECO:0000313" key="2">
    <source>
        <dbReference type="Proteomes" id="UP000606974"/>
    </source>
</evidence>
<accession>A0A8H7AU51</accession>
<sequence>MHNHFLAAGTTMIPLMQLMHGGERSLHFSRRGGSRYIKLQSDHQWRYSVGLDDQLERLFDPPFTLGSARAAPLVLFEKVIRQSLMPNPRPRYTATFVRKQASALGDKDAENRGFNPRWGVLRARQHAHGTRT</sequence>
<gene>
    <name evidence="1" type="ORF">GJ744_000209</name>
</gene>
<proteinExistence type="predicted"/>
<dbReference type="EMBL" id="JAACFV010000001">
    <property type="protein sequence ID" value="KAF7514439.1"/>
    <property type="molecule type" value="Genomic_DNA"/>
</dbReference>
<evidence type="ECO:0000313" key="1">
    <source>
        <dbReference type="EMBL" id="KAF7514439.1"/>
    </source>
</evidence>
<dbReference type="Proteomes" id="UP000606974">
    <property type="component" value="Unassembled WGS sequence"/>
</dbReference>
<comment type="caution">
    <text evidence="1">The sequence shown here is derived from an EMBL/GenBank/DDBJ whole genome shotgun (WGS) entry which is preliminary data.</text>
</comment>
<reference evidence="1" key="1">
    <citation type="submission" date="2020-02" db="EMBL/GenBank/DDBJ databases">
        <authorList>
            <person name="Palmer J.M."/>
        </authorList>
    </citation>
    <scope>NUCLEOTIDE SEQUENCE</scope>
    <source>
        <strain evidence="1">EPUS1.4</strain>
        <tissue evidence="1">Thallus</tissue>
    </source>
</reference>
<dbReference type="AlphaFoldDB" id="A0A8H7AU51"/>